<gene>
    <name evidence="10 11" type="primary">plsY</name>
    <name evidence="11" type="ORF">P4447_12745</name>
</gene>
<dbReference type="NCBIfam" id="TIGR00023">
    <property type="entry name" value="glycerol-3-phosphate 1-O-acyltransferase PlsY"/>
    <property type="match status" value="1"/>
</dbReference>
<keyword evidence="3 10" id="KW-0808">Transferase</keyword>
<feature type="transmembrane region" description="Helical" evidence="10">
    <location>
        <begin position="152"/>
        <end position="173"/>
    </location>
</feature>
<feature type="transmembrane region" description="Helical" evidence="10">
    <location>
        <begin position="110"/>
        <end position="132"/>
    </location>
</feature>
<dbReference type="RefSeq" id="WP_327968341.1">
    <property type="nucleotide sequence ID" value="NZ_JARMQG010000160.1"/>
</dbReference>
<evidence type="ECO:0000256" key="3">
    <source>
        <dbReference type="ARBA" id="ARBA00022679"/>
    </source>
</evidence>
<dbReference type="Pfam" id="PF02660">
    <property type="entry name" value="G3P_acyltransf"/>
    <property type="match status" value="1"/>
</dbReference>
<evidence type="ECO:0000256" key="9">
    <source>
        <dbReference type="ARBA" id="ARBA00023264"/>
    </source>
</evidence>
<evidence type="ECO:0000256" key="4">
    <source>
        <dbReference type="ARBA" id="ARBA00022692"/>
    </source>
</evidence>
<evidence type="ECO:0000313" key="11">
    <source>
        <dbReference type="EMBL" id="MED3563303.1"/>
    </source>
</evidence>
<comment type="function">
    <text evidence="10">Catalyzes the transfer of an acyl group from acyl-phosphate (acyl-PO(4)) to glycerol-3-phosphate (G3P) to form lysophosphatidic acid (LPA). This enzyme utilizes acyl-phosphate as fatty acyl donor, but not acyl-CoA or acyl-ACP.</text>
</comment>
<feature type="transmembrane region" description="Helical" evidence="10">
    <location>
        <begin position="79"/>
        <end position="98"/>
    </location>
</feature>
<evidence type="ECO:0000256" key="6">
    <source>
        <dbReference type="ARBA" id="ARBA00023098"/>
    </source>
</evidence>
<keyword evidence="1 10" id="KW-1003">Cell membrane</keyword>
<keyword evidence="8 10" id="KW-0594">Phospholipid biosynthesis</keyword>
<keyword evidence="11" id="KW-0012">Acyltransferase</keyword>
<evidence type="ECO:0000313" key="12">
    <source>
        <dbReference type="Proteomes" id="UP001330749"/>
    </source>
</evidence>
<accession>A0ABU6NB82</accession>
<dbReference type="InterPro" id="IPR003811">
    <property type="entry name" value="G3P_acylTferase_PlsY"/>
</dbReference>
<dbReference type="EMBL" id="JARMQG010000160">
    <property type="protein sequence ID" value="MED3563303.1"/>
    <property type="molecule type" value="Genomic_DNA"/>
</dbReference>
<comment type="subunit">
    <text evidence="10">Probably interacts with PlsX.</text>
</comment>
<feature type="transmembrane region" description="Helical" evidence="10">
    <location>
        <begin position="6"/>
        <end position="26"/>
    </location>
</feature>
<keyword evidence="9 10" id="KW-1208">Phospholipid metabolism</keyword>
<evidence type="ECO:0000256" key="2">
    <source>
        <dbReference type="ARBA" id="ARBA00022516"/>
    </source>
</evidence>
<keyword evidence="4 10" id="KW-0812">Transmembrane</keyword>
<comment type="catalytic activity">
    <reaction evidence="10">
        <text>an acyl phosphate + sn-glycerol 3-phosphate = a 1-acyl-sn-glycero-3-phosphate + phosphate</text>
        <dbReference type="Rhea" id="RHEA:34075"/>
        <dbReference type="ChEBI" id="CHEBI:43474"/>
        <dbReference type="ChEBI" id="CHEBI:57597"/>
        <dbReference type="ChEBI" id="CHEBI:57970"/>
        <dbReference type="ChEBI" id="CHEBI:59918"/>
        <dbReference type="EC" id="2.3.1.275"/>
    </reaction>
</comment>
<comment type="caution">
    <text evidence="11">The sequence shown here is derived from an EMBL/GenBank/DDBJ whole genome shotgun (WGS) entry which is preliminary data.</text>
</comment>
<comment type="similarity">
    <text evidence="10">Belongs to the PlsY family.</text>
</comment>
<comment type="pathway">
    <text evidence="10">Lipid metabolism; phospholipid metabolism.</text>
</comment>
<feature type="transmembrane region" description="Helical" evidence="10">
    <location>
        <begin position="52"/>
        <end position="73"/>
    </location>
</feature>
<dbReference type="PANTHER" id="PTHR30309">
    <property type="entry name" value="INNER MEMBRANE PROTEIN YGIH"/>
    <property type="match status" value="1"/>
</dbReference>
<evidence type="ECO:0000256" key="10">
    <source>
        <dbReference type="HAMAP-Rule" id="MF_01043"/>
    </source>
</evidence>
<sequence length="204" mass="22712">MFWLLLIASYLMGSFPTALIVGKLLYGIDIREYGSKNPGATNTLRVLGRKPAVFVLLIDIGKGATASFLPFYFHLDHEPLIFGFAAVLGHCFPIFAGFRGGKAIATTAGALLVANFPLFLIAYLTFFSVIYLSKYVFFGSISVGLSMLTYSFLSPKLESELIFLLFAIFLLYLHRSNIRNFILGIEPIINDKNIKNDRIPPIKK</sequence>
<reference evidence="11 12" key="1">
    <citation type="submission" date="2023-03" db="EMBL/GenBank/DDBJ databases">
        <title>Bacillus Genome Sequencing.</title>
        <authorList>
            <person name="Dunlap C."/>
        </authorList>
    </citation>
    <scope>NUCLEOTIDE SEQUENCE [LARGE SCALE GENOMIC DNA]</scope>
    <source>
        <strain evidence="11 12">B-14544</strain>
    </source>
</reference>
<organism evidence="11 12">
    <name type="scientific">Bacillus xiapuensis</name>
    <dbReference type="NCBI Taxonomy" id="2014075"/>
    <lineage>
        <taxon>Bacteria</taxon>
        <taxon>Bacillati</taxon>
        <taxon>Bacillota</taxon>
        <taxon>Bacilli</taxon>
        <taxon>Bacillales</taxon>
        <taxon>Bacillaceae</taxon>
        <taxon>Bacillus</taxon>
    </lineage>
</organism>
<keyword evidence="6 10" id="KW-0443">Lipid metabolism</keyword>
<dbReference type="GO" id="GO:0004366">
    <property type="term" value="F:glycerol-3-phosphate O-acyltransferase activity"/>
    <property type="evidence" value="ECO:0007669"/>
    <property type="project" value="UniProtKB-EC"/>
</dbReference>
<evidence type="ECO:0000256" key="7">
    <source>
        <dbReference type="ARBA" id="ARBA00023136"/>
    </source>
</evidence>
<dbReference type="PANTHER" id="PTHR30309:SF0">
    <property type="entry name" value="GLYCEROL-3-PHOSPHATE ACYLTRANSFERASE-RELATED"/>
    <property type="match status" value="1"/>
</dbReference>
<keyword evidence="2 10" id="KW-0444">Lipid biosynthesis</keyword>
<evidence type="ECO:0000256" key="5">
    <source>
        <dbReference type="ARBA" id="ARBA00022989"/>
    </source>
</evidence>
<dbReference type="HAMAP" id="MF_01043">
    <property type="entry name" value="PlsY"/>
    <property type="match status" value="1"/>
</dbReference>
<dbReference type="EC" id="2.3.1.275" evidence="10"/>
<dbReference type="Proteomes" id="UP001330749">
    <property type="component" value="Unassembled WGS sequence"/>
</dbReference>
<proteinExistence type="inferred from homology"/>
<evidence type="ECO:0000256" key="1">
    <source>
        <dbReference type="ARBA" id="ARBA00022475"/>
    </source>
</evidence>
<comment type="subcellular location">
    <subcellularLocation>
        <location evidence="10">Cell membrane</location>
        <topology evidence="10">Multi-pass membrane protein</topology>
    </subcellularLocation>
</comment>
<keyword evidence="12" id="KW-1185">Reference proteome</keyword>
<keyword evidence="7 10" id="KW-0472">Membrane</keyword>
<name>A0ABU6NB82_9BACI</name>
<protein>
    <recommendedName>
        <fullName evidence="10">Glycerol-3-phosphate acyltransferase</fullName>
    </recommendedName>
    <alternativeName>
        <fullName evidence="10">Acyl-PO4 G3P acyltransferase</fullName>
    </alternativeName>
    <alternativeName>
        <fullName evidence="10">Acyl-phosphate--glycerol-3-phosphate acyltransferase</fullName>
    </alternativeName>
    <alternativeName>
        <fullName evidence="10">G3P acyltransferase</fullName>
        <shortName evidence="10">GPAT</shortName>
        <ecNumber evidence="10">2.3.1.275</ecNumber>
    </alternativeName>
    <alternativeName>
        <fullName evidence="10">Lysophosphatidic acid synthase</fullName>
        <shortName evidence="10">LPA synthase</shortName>
    </alternativeName>
</protein>
<keyword evidence="5 10" id="KW-1133">Transmembrane helix</keyword>
<dbReference type="SMART" id="SM01207">
    <property type="entry name" value="G3P_acyltransf"/>
    <property type="match status" value="1"/>
</dbReference>
<evidence type="ECO:0000256" key="8">
    <source>
        <dbReference type="ARBA" id="ARBA00023209"/>
    </source>
</evidence>